<dbReference type="GO" id="GO:0015074">
    <property type="term" value="P:DNA integration"/>
    <property type="evidence" value="ECO:0007669"/>
    <property type="project" value="InterPro"/>
</dbReference>
<dbReference type="GO" id="GO:0006313">
    <property type="term" value="P:DNA transposition"/>
    <property type="evidence" value="ECO:0007669"/>
    <property type="project" value="InterPro"/>
</dbReference>
<protein>
    <submittedName>
        <fullName evidence="2">IS3 family transposase</fullName>
    </submittedName>
</protein>
<dbReference type="EMBL" id="CP021995">
    <property type="protein sequence ID" value="ASD25426.1"/>
    <property type="molecule type" value="Genomic_DNA"/>
</dbReference>
<feature type="domain" description="Integrase catalytic" evidence="1">
    <location>
        <begin position="199"/>
        <end position="359"/>
    </location>
</feature>
<evidence type="ECO:0000313" key="2">
    <source>
        <dbReference type="EMBL" id="ASD25426.1"/>
    </source>
</evidence>
<dbReference type="PROSITE" id="PS50994">
    <property type="entry name" value="INTEGRASE"/>
    <property type="match status" value="1"/>
</dbReference>
<dbReference type="Pfam" id="PF01527">
    <property type="entry name" value="HTH_Tnp_1"/>
    <property type="match status" value="1"/>
</dbReference>
<evidence type="ECO:0000259" key="1">
    <source>
        <dbReference type="PROSITE" id="PS50994"/>
    </source>
</evidence>
<dbReference type="InterPro" id="IPR036397">
    <property type="entry name" value="RNaseH_sf"/>
</dbReference>
<dbReference type="InterPro" id="IPR025948">
    <property type="entry name" value="HTH-like_dom"/>
</dbReference>
<dbReference type="InterPro" id="IPR012337">
    <property type="entry name" value="RNaseH-like_sf"/>
</dbReference>
<dbReference type="Proteomes" id="UP000197024">
    <property type="component" value="Chromosome"/>
</dbReference>
<dbReference type="InterPro" id="IPR002514">
    <property type="entry name" value="Transposase_8"/>
</dbReference>
<dbReference type="GO" id="GO:0004803">
    <property type="term" value="F:transposase activity"/>
    <property type="evidence" value="ECO:0007669"/>
    <property type="project" value="InterPro"/>
</dbReference>
<organism evidence="2 4">
    <name type="scientific">Brevundimonas diminuta</name>
    <name type="common">Pseudomonas diminuta</name>
    <dbReference type="NCBI Taxonomy" id="293"/>
    <lineage>
        <taxon>Bacteria</taxon>
        <taxon>Pseudomonadati</taxon>
        <taxon>Pseudomonadota</taxon>
        <taxon>Alphaproteobacteria</taxon>
        <taxon>Caulobacterales</taxon>
        <taxon>Caulobacteraceae</taxon>
        <taxon>Brevundimonas</taxon>
    </lineage>
</organism>
<dbReference type="SUPFAM" id="SSF46689">
    <property type="entry name" value="Homeodomain-like"/>
    <property type="match status" value="1"/>
</dbReference>
<gene>
    <name evidence="2" type="ORF">CD943_00005</name>
    <name evidence="3" type="ORF">CD943_16375</name>
</gene>
<dbReference type="EMBL" id="CP021995">
    <property type="protein sequence ID" value="ASD28336.1"/>
    <property type="molecule type" value="Genomic_DNA"/>
</dbReference>
<dbReference type="InterPro" id="IPR001584">
    <property type="entry name" value="Integrase_cat-core"/>
</dbReference>
<evidence type="ECO:0000313" key="3">
    <source>
        <dbReference type="EMBL" id="ASD28336.1"/>
    </source>
</evidence>
<dbReference type="Pfam" id="PF13276">
    <property type="entry name" value="HTH_21"/>
    <property type="match status" value="1"/>
</dbReference>
<dbReference type="Pfam" id="PF13683">
    <property type="entry name" value="rve_3"/>
    <property type="match status" value="1"/>
</dbReference>
<dbReference type="PANTHER" id="PTHR47515:SF1">
    <property type="entry name" value="BLR2054 PROTEIN"/>
    <property type="match status" value="1"/>
</dbReference>
<name>A0A1Z3LTC4_BREDI</name>
<dbReference type="GO" id="GO:0003677">
    <property type="term" value="F:DNA binding"/>
    <property type="evidence" value="ECO:0007669"/>
    <property type="project" value="InterPro"/>
</dbReference>
<reference evidence="2 4" key="1">
    <citation type="submission" date="2017-06" db="EMBL/GenBank/DDBJ databases">
        <title>Biodegradation of gentamicin by bacterial consortia AMQD4 in synthetic medium and raw gentamicin sewage.</title>
        <authorList>
            <person name="Chang H."/>
            <person name="Feng Y."/>
            <person name="Li Z."/>
            <person name="Xue J."/>
            <person name="Cheng D."/>
        </authorList>
    </citation>
    <scope>NUCLEOTIDE SEQUENCE [LARGE SCALE GENOMIC DNA]</scope>
    <source>
        <strain evidence="2 4">BZC3</strain>
    </source>
</reference>
<evidence type="ECO:0000313" key="4">
    <source>
        <dbReference type="Proteomes" id="UP000197024"/>
    </source>
</evidence>
<dbReference type="PANTHER" id="PTHR47515">
    <property type="entry name" value="LOW CALCIUM RESPONSE LOCUS PROTEIN T"/>
    <property type="match status" value="1"/>
</dbReference>
<dbReference type="SUPFAM" id="SSF53098">
    <property type="entry name" value="Ribonuclease H-like"/>
    <property type="match status" value="1"/>
</dbReference>
<sequence>MKRARFTEEQIIGILRENEAGAKAGELARKHGVSEGTIYAWKAKFGGMSVSDAQRLRALEDENGKLKRLLADAMLDKAALNDLLFKKVVGPAALRQAVAHLKAAFGVSERRACSIIKADRKSVRCRSCRQPDTALRERLRALAVERRRFGYRRLFVLLRREGEPSGKNRIYRLYREEGLTVRKRRSRRRAMGTRAPILVEARPNARWSLDFVHDQFATGRRFRILNVVDDVTRECLAAIPDTSISGRRVARELTALIARRGRPAMIVSDNGTEFTSTAILAWAQDHGVDWHYIAPGKPTQNGFVESFNGRMRDELLNESLFFSLDHARQKVAAWALDYNTRRPHSSIGYLTPEAFAASLTATGRPAAQDESCAARPVAHPTLRGVTNPRTLVAAG</sequence>
<accession>A0A1Z3LTC4</accession>
<dbReference type="InterPro" id="IPR009057">
    <property type="entry name" value="Homeodomain-like_sf"/>
</dbReference>
<reference evidence="2 4" key="2">
    <citation type="submission" date="2017-06" db="EMBL/GenBank/DDBJ databases">
        <authorList>
            <person name="Kim H.J."/>
            <person name="Triplett B.A."/>
        </authorList>
    </citation>
    <scope>NUCLEOTIDE SEQUENCE [LARGE SCALE GENOMIC DNA]</scope>
    <source>
        <strain evidence="2 4">BZC3</strain>
    </source>
</reference>
<dbReference type="Gene3D" id="3.30.420.10">
    <property type="entry name" value="Ribonuclease H-like superfamily/Ribonuclease H"/>
    <property type="match status" value="1"/>
</dbReference>
<proteinExistence type="predicted"/>
<dbReference type="AlphaFoldDB" id="A0A1Z3LTC4"/>
<dbReference type="InterPro" id="IPR048020">
    <property type="entry name" value="Transpos_IS3"/>
</dbReference>
<dbReference type="NCBIfam" id="NF033516">
    <property type="entry name" value="transpos_IS3"/>
    <property type="match status" value="1"/>
</dbReference>